<dbReference type="Proteomes" id="UP000253908">
    <property type="component" value="Chromosome"/>
</dbReference>
<organism evidence="1 2">
    <name type="scientific">Oceanobacillus zhaokaii</name>
    <dbReference type="NCBI Taxonomy" id="2052660"/>
    <lineage>
        <taxon>Bacteria</taxon>
        <taxon>Bacillati</taxon>
        <taxon>Bacillota</taxon>
        <taxon>Bacilli</taxon>
        <taxon>Bacillales</taxon>
        <taxon>Bacillaceae</taxon>
        <taxon>Oceanobacillus</taxon>
    </lineage>
</organism>
<evidence type="ECO:0000313" key="1">
    <source>
        <dbReference type="EMBL" id="AXI09703.1"/>
    </source>
</evidence>
<gene>
    <name evidence="1" type="ORF">CUC15_12555</name>
</gene>
<dbReference type="AlphaFoldDB" id="A0A345PI73"/>
<evidence type="ECO:0000313" key="2">
    <source>
        <dbReference type="Proteomes" id="UP000253908"/>
    </source>
</evidence>
<proteinExistence type="predicted"/>
<protein>
    <submittedName>
        <fullName evidence="1">Uncharacterized protein</fullName>
    </submittedName>
</protein>
<dbReference type="EMBL" id="CP024848">
    <property type="protein sequence ID" value="AXI09703.1"/>
    <property type="molecule type" value="Genomic_DNA"/>
</dbReference>
<accession>A0A345PI73</accession>
<dbReference type="KEGG" id="ocn:CUC15_12555"/>
<sequence>MICSIPLLEIEQHLPLLWLLIAAGQETPAGKITAFDGADRVALRWCDSPELKSKLHLISSLSKLQQSL</sequence>
<name>A0A345PI73_9BACI</name>
<keyword evidence="2" id="KW-1185">Reference proteome</keyword>
<reference evidence="2" key="1">
    <citation type="submission" date="2017-11" db="EMBL/GenBank/DDBJ databases">
        <authorList>
            <person name="Zhu W."/>
        </authorList>
    </citation>
    <scope>NUCLEOTIDE SEQUENCE [LARGE SCALE GENOMIC DNA]</scope>
    <source>
        <strain evidence="2">160</strain>
    </source>
</reference>